<comment type="caution">
    <text evidence="1">The sequence shown here is derived from an EMBL/GenBank/DDBJ whole genome shotgun (WGS) entry which is preliminary data.</text>
</comment>
<dbReference type="EMBL" id="BOQT01000020">
    <property type="protein sequence ID" value="GIN22756.1"/>
    <property type="molecule type" value="Genomic_DNA"/>
</dbReference>
<reference evidence="1 2" key="1">
    <citation type="submission" date="2021-03" db="EMBL/GenBank/DDBJ databases">
        <title>Antimicrobial resistance genes in bacteria isolated from Japanese honey, and their potential for conferring macrolide and lincosamide resistance in the American foulbrood pathogen Paenibacillus larvae.</title>
        <authorList>
            <person name="Okamoto M."/>
            <person name="Kumagai M."/>
            <person name="Kanamori H."/>
            <person name="Takamatsu D."/>
        </authorList>
    </citation>
    <scope>NUCLEOTIDE SEQUENCE [LARGE SCALE GENOMIC DNA]</scope>
    <source>
        <strain evidence="1 2">J1TS3</strain>
    </source>
</reference>
<accession>A0ABQ4KAL1</accession>
<organism evidence="1 2">
    <name type="scientific">Siminovitchia fordii</name>
    <dbReference type="NCBI Taxonomy" id="254759"/>
    <lineage>
        <taxon>Bacteria</taxon>
        <taxon>Bacillati</taxon>
        <taxon>Bacillota</taxon>
        <taxon>Bacilli</taxon>
        <taxon>Bacillales</taxon>
        <taxon>Bacillaceae</taxon>
        <taxon>Siminovitchia</taxon>
    </lineage>
</organism>
<evidence type="ECO:0000313" key="1">
    <source>
        <dbReference type="EMBL" id="GIN22756.1"/>
    </source>
</evidence>
<protein>
    <submittedName>
        <fullName evidence="1">Uncharacterized protein</fullName>
    </submittedName>
</protein>
<evidence type="ECO:0000313" key="2">
    <source>
        <dbReference type="Proteomes" id="UP000680279"/>
    </source>
</evidence>
<gene>
    <name evidence="1" type="ORF">J1TS3_38900</name>
</gene>
<sequence length="58" mass="6723">MKVKVDKENCYHFSFIKFVRKRISLTAFPHIDHASVFLSNLYSYISSNPVLTFKTPVG</sequence>
<name>A0ABQ4KAL1_9BACI</name>
<proteinExistence type="predicted"/>
<keyword evidence="2" id="KW-1185">Reference proteome</keyword>
<dbReference type="Proteomes" id="UP000680279">
    <property type="component" value="Unassembled WGS sequence"/>
</dbReference>